<gene>
    <name evidence="14" type="ORF">PHYEVI_LOCUS11629</name>
</gene>
<accession>A0A9N9TUG4</accession>
<keyword evidence="5 13" id="KW-0812">Transmembrane</keyword>
<evidence type="ECO:0000256" key="4">
    <source>
        <dbReference type="ARBA" id="ARBA00022606"/>
    </source>
</evidence>
<evidence type="ECO:0000256" key="9">
    <source>
        <dbReference type="ARBA" id="ARBA00023157"/>
    </source>
</evidence>
<keyword evidence="15" id="KW-1185">Reference proteome</keyword>
<dbReference type="GO" id="GO:0005044">
    <property type="term" value="F:scavenger receptor activity"/>
    <property type="evidence" value="ECO:0007669"/>
    <property type="project" value="TreeGrafter"/>
</dbReference>
<dbReference type="Pfam" id="PF01130">
    <property type="entry name" value="CD36"/>
    <property type="match status" value="1"/>
</dbReference>
<evidence type="ECO:0000256" key="13">
    <source>
        <dbReference type="SAM" id="Phobius"/>
    </source>
</evidence>
<dbReference type="EMBL" id="OU900102">
    <property type="protein sequence ID" value="CAG9865394.1"/>
    <property type="molecule type" value="Genomic_DNA"/>
</dbReference>
<reference evidence="14" key="1">
    <citation type="submission" date="2022-01" db="EMBL/GenBank/DDBJ databases">
        <authorList>
            <person name="King R."/>
        </authorList>
    </citation>
    <scope>NUCLEOTIDE SEQUENCE</scope>
</reference>
<dbReference type="GO" id="GO:0005737">
    <property type="term" value="C:cytoplasm"/>
    <property type="evidence" value="ECO:0007669"/>
    <property type="project" value="TreeGrafter"/>
</dbReference>
<dbReference type="PANTHER" id="PTHR11923:SF109">
    <property type="entry name" value="SENSORY NEURON MEMBRANE PROTEIN 2"/>
    <property type="match status" value="1"/>
</dbReference>
<evidence type="ECO:0000256" key="3">
    <source>
        <dbReference type="ARBA" id="ARBA00022475"/>
    </source>
</evidence>
<dbReference type="GO" id="GO:0007608">
    <property type="term" value="P:sensory perception of smell"/>
    <property type="evidence" value="ECO:0007669"/>
    <property type="project" value="UniProtKB-KW"/>
</dbReference>
<evidence type="ECO:0000313" key="15">
    <source>
        <dbReference type="Proteomes" id="UP001153712"/>
    </source>
</evidence>
<keyword evidence="9" id="KW-1015">Disulfide bond</keyword>
<keyword evidence="4" id="KW-0716">Sensory transduction</keyword>
<evidence type="ECO:0000256" key="7">
    <source>
        <dbReference type="ARBA" id="ARBA00022989"/>
    </source>
</evidence>
<evidence type="ECO:0000256" key="1">
    <source>
        <dbReference type="ARBA" id="ARBA00004236"/>
    </source>
</evidence>
<dbReference type="OrthoDB" id="195015at2759"/>
<keyword evidence="8 13" id="KW-0472">Membrane</keyword>
<evidence type="ECO:0000313" key="14">
    <source>
        <dbReference type="EMBL" id="CAG9865394.1"/>
    </source>
</evidence>
<dbReference type="AlphaFoldDB" id="A0A9N9TUG4"/>
<dbReference type="PANTHER" id="PTHR11923">
    <property type="entry name" value="SCAVENGER RECEPTOR CLASS B TYPE-1 SR-B1"/>
    <property type="match status" value="1"/>
</dbReference>
<evidence type="ECO:0000256" key="11">
    <source>
        <dbReference type="ARBA" id="ARBA00023180"/>
    </source>
</evidence>
<evidence type="ECO:0000256" key="6">
    <source>
        <dbReference type="ARBA" id="ARBA00022725"/>
    </source>
</evidence>
<dbReference type="GO" id="GO:0005886">
    <property type="term" value="C:plasma membrane"/>
    <property type="evidence" value="ECO:0007669"/>
    <property type="project" value="UniProtKB-SubCell"/>
</dbReference>
<proteinExistence type="inferred from homology"/>
<keyword evidence="7 13" id="KW-1133">Transmembrane helix</keyword>
<comment type="similarity">
    <text evidence="2">Belongs to the CD36 family.</text>
</comment>
<keyword evidence="6" id="KW-0552">Olfaction</keyword>
<evidence type="ECO:0000256" key="5">
    <source>
        <dbReference type="ARBA" id="ARBA00022692"/>
    </source>
</evidence>
<keyword evidence="11" id="KW-0325">Glycoprotein</keyword>
<feature type="transmembrane region" description="Helical" evidence="13">
    <location>
        <begin position="494"/>
        <end position="512"/>
    </location>
</feature>
<evidence type="ECO:0000256" key="10">
    <source>
        <dbReference type="ARBA" id="ARBA00023170"/>
    </source>
</evidence>
<evidence type="ECO:0000256" key="2">
    <source>
        <dbReference type="ARBA" id="ARBA00010532"/>
    </source>
</evidence>
<name>A0A9N9TUG4_PHYSR</name>
<evidence type="ECO:0000256" key="12">
    <source>
        <dbReference type="ARBA" id="ARBA00040645"/>
    </source>
</evidence>
<evidence type="ECO:0000256" key="8">
    <source>
        <dbReference type="ARBA" id="ARBA00023136"/>
    </source>
</evidence>
<protein>
    <recommendedName>
        <fullName evidence="12">Sensory neuron membrane protein 2</fullName>
    </recommendedName>
</protein>
<dbReference type="Proteomes" id="UP001153712">
    <property type="component" value="Chromosome 9"/>
</dbReference>
<dbReference type="PRINTS" id="PR01609">
    <property type="entry name" value="CD36FAMILY"/>
</dbReference>
<sequence length="519" mass="58615">MRKLCANCCTVKALILLTAALLVLLTGVLVLSFVGIPRIINHELALSMRLDKHTDQWERFVNLPIPIVTKVYLFTVANPAAILEGAKPIVVEKGPYVYKQKLTKKILRTDESDDSVTYEKYSSVNFDQELSGQNRVNDTVTVLNPALLVLTQITSPLEQLAATGCLDKLFLPEYNKLFIETTVETLMFKGFPFANSTEEMGYACNIIRNQVIEKTKIMKNVQFIMNKDFDMVQLLRFSYLGFKINQPDGVYTVNRGIKDISQLGTIMKWNHSSEVPFWGRLQSTNNETCKRVGGTDSTIYAPFVKKTDVLEIFSTDICRTVNIYYTGEGSYKGLKGYVFEPKNTTFYSSIIPKEEDCFCTQKTLYYNGQKSCYLDGILDVYDCFGAPLILSFPHFLYAEKYLDAVENLTKPDKDKHGIYLLIEPNTGVPLQGKKRVQLNQILRPIKHMAFAANLPQTIIPLLWIDEGAELNDDLIDMLNSKFFNVVKLTSGVKYGLIAVSAAGVLVAGGFLYRKKVLKW</sequence>
<dbReference type="InterPro" id="IPR002159">
    <property type="entry name" value="CD36_fam"/>
</dbReference>
<keyword evidence="10" id="KW-0675">Receptor</keyword>
<keyword evidence="3" id="KW-1003">Cell membrane</keyword>
<organism evidence="14 15">
    <name type="scientific">Phyllotreta striolata</name>
    <name type="common">Striped flea beetle</name>
    <name type="synonym">Crioceris striolata</name>
    <dbReference type="NCBI Taxonomy" id="444603"/>
    <lineage>
        <taxon>Eukaryota</taxon>
        <taxon>Metazoa</taxon>
        <taxon>Ecdysozoa</taxon>
        <taxon>Arthropoda</taxon>
        <taxon>Hexapoda</taxon>
        <taxon>Insecta</taxon>
        <taxon>Pterygota</taxon>
        <taxon>Neoptera</taxon>
        <taxon>Endopterygota</taxon>
        <taxon>Coleoptera</taxon>
        <taxon>Polyphaga</taxon>
        <taxon>Cucujiformia</taxon>
        <taxon>Chrysomeloidea</taxon>
        <taxon>Chrysomelidae</taxon>
        <taxon>Galerucinae</taxon>
        <taxon>Alticini</taxon>
        <taxon>Phyllotreta</taxon>
    </lineage>
</organism>
<comment type="subcellular location">
    <subcellularLocation>
        <location evidence="1">Cell membrane</location>
    </subcellularLocation>
</comment>